<evidence type="ECO:0000313" key="1">
    <source>
        <dbReference type="EMBL" id="MTR81834.1"/>
    </source>
</evidence>
<sequence length="155" mass="17640">MGLFSRIFGGKSIRSAATSASFLGAYREAGGQSYSGGGWGLDRFNSIIDAHSSVDDMIEEWGLADEGCRYQSLDGYSNPYTQAYREERERAEEEVEVLAMFGEEIDVELLIDWDTVEENAYEYAEELAQAWLDGSEWIPEEIMDWAWYDLSDHNM</sequence>
<dbReference type="Proteomes" id="UP000446657">
    <property type="component" value="Unassembled WGS sequence"/>
</dbReference>
<evidence type="ECO:0000313" key="2">
    <source>
        <dbReference type="Proteomes" id="UP000446657"/>
    </source>
</evidence>
<gene>
    <name evidence="1" type="ORF">GMD30_09015</name>
</gene>
<organism evidence="1 2">
    <name type="scientific">Roseburia faecis</name>
    <dbReference type="NCBI Taxonomy" id="301302"/>
    <lineage>
        <taxon>Bacteria</taxon>
        <taxon>Bacillati</taxon>
        <taxon>Bacillota</taxon>
        <taxon>Clostridia</taxon>
        <taxon>Lachnospirales</taxon>
        <taxon>Lachnospiraceae</taxon>
        <taxon>Roseburia</taxon>
    </lineage>
</organism>
<dbReference type="AlphaFoldDB" id="A0A844KN52"/>
<dbReference type="EMBL" id="WNAL01000016">
    <property type="protein sequence ID" value="MTR81834.1"/>
    <property type="molecule type" value="Genomic_DNA"/>
</dbReference>
<dbReference type="RefSeq" id="WP_155176643.1">
    <property type="nucleotide sequence ID" value="NZ_WNAK01000016.1"/>
</dbReference>
<comment type="caution">
    <text evidence="1">The sequence shown here is derived from an EMBL/GenBank/DDBJ whole genome shotgun (WGS) entry which is preliminary data.</text>
</comment>
<reference evidence="1 2" key="1">
    <citation type="journal article" date="2019" name="Nat. Med.">
        <title>A library of human gut bacterial isolates paired with longitudinal multiomics data enables mechanistic microbiome research.</title>
        <authorList>
            <person name="Poyet M."/>
            <person name="Groussin M."/>
            <person name="Gibbons S.M."/>
            <person name="Avila-Pacheco J."/>
            <person name="Jiang X."/>
            <person name="Kearney S.M."/>
            <person name="Perrotta A.R."/>
            <person name="Berdy B."/>
            <person name="Zhao S."/>
            <person name="Lieberman T.D."/>
            <person name="Swanson P.K."/>
            <person name="Smith M."/>
            <person name="Roesemann S."/>
            <person name="Alexander J.E."/>
            <person name="Rich S.A."/>
            <person name="Livny J."/>
            <person name="Vlamakis H."/>
            <person name="Clish C."/>
            <person name="Bullock K."/>
            <person name="Deik A."/>
            <person name="Scott J."/>
            <person name="Pierce K.A."/>
            <person name="Xavier R.J."/>
            <person name="Alm E.J."/>
        </authorList>
    </citation>
    <scope>NUCLEOTIDE SEQUENCE [LARGE SCALE GENOMIC DNA]</scope>
    <source>
        <strain evidence="1 2">BIOML-A1</strain>
    </source>
</reference>
<protein>
    <submittedName>
        <fullName evidence="1">Uncharacterized protein</fullName>
    </submittedName>
</protein>
<name>A0A844KN52_9FIRM</name>
<accession>A0A844KN52</accession>
<proteinExistence type="predicted"/>